<dbReference type="InterPro" id="IPR034660">
    <property type="entry name" value="DinB/YfiT-like"/>
</dbReference>
<gene>
    <name evidence="2" type="ORF">ABUL08_07905</name>
    <name evidence="1" type="ORF">VK199_07860</name>
</gene>
<dbReference type="RefSeq" id="WP_350935978.1">
    <property type="nucleotide sequence ID" value="NZ_CP157762.1"/>
</dbReference>
<dbReference type="InterPro" id="IPR007061">
    <property type="entry name" value="MST-like"/>
</dbReference>
<reference evidence="2" key="2">
    <citation type="submission" date="2024-06" db="EMBL/GenBank/DDBJ databases">
        <title>Micromonospora mangrovi CCTCC AA 2012012 genome sequences.</title>
        <authorList>
            <person name="Gao J."/>
        </authorList>
    </citation>
    <scope>NUCLEOTIDE SEQUENCE</scope>
    <source>
        <strain evidence="2">CCTCC AA 2012012</strain>
    </source>
</reference>
<reference evidence="1" key="1">
    <citation type="submission" date="2024-01" db="EMBL/GenBank/DDBJ databases">
        <title>The genome sequence of Micromonospora mangrovi CCTCC AA 2012012.</title>
        <authorList>
            <person name="Gao J."/>
        </authorList>
    </citation>
    <scope>NUCLEOTIDE SEQUENCE</scope>
    <source>
        <strain evidence="1">CCTCC AA 2012012</strain>
    </source>
</reference>
<name>A0AAU7MFC1_9ACTN</name>
<dbReference type="AlphaFoldDB" id="A0AAU7MFC1"/>
<evidence type="ECO:0000313" key="2">
    <source>
        <dbReference type="EMBL" id="XCH75999.1"/>
    </source>
</evidence>
<protein>
    <submittedName>
        <fullName evidence="1">DinB family protein</fullName>
    </submittedName>
</protein>
<evidence type="ECO:0000313" key="1">
    <source>
        <dbReference type="EMBL" id="XBP95296.1"/>
    </source>
</evidence>
<dbReference type="Pfam" id="PF04978">
    <property type="entry name" value="MST"/>
    <property type="match status" value="1"/>
</dbReference>
<accession>A0AAU7MFC1</accession>
<dbReference type="Gene3D" id="1.20.120.450">
    <property type="entry name" value="dinb family like domain"/>
    <property type="match status" value="1"/>
</dbReference>
<sequence length="169" mass="18639">MAVVFPEPGPSSDVPALFLTYLDFYRETVADRLAGLTAAEARSIRVPSGWTPVELVKHLTFMERRWLEWGFLAEQVPEPWGDHVAGRWHVGPDETVADLVTALRAGGTRTREIVASTPLDTPAALGGRFTDEASRPTLAAILFHVLQEYARHAGHLDVVRELIDGRTGE</sequence>
<dbReference type="EMBL" id="CP159342">
    <property type="protein sequence ID" value="XCH75999.1"/>
    <property type="molecule type" value="Genomic_DNA"/>
</dbReference>
<dbReference type="SUPFAM" id="SSF109854">
    <property type="entry name" value="DinB/YfiT-like putative metalloenzymes"/>
    <property type="match status" value="1"/>
</dbReference>
<dbReference type="EMBL" id="CP157762">
    <property type="protein sequence ID" value="XBP95296.1"/>
    <property type="molecule type" value="Genomic_DNA"/>
</dbReference>
<organism evidence="1">
    <name type="scientific">Micromonospora sp. CCTCC AA 2012012</name>
    <dbReference type="NCBI Taxonomy" id="3111921"/>
    <lineage>
        <taxon>Bacteria</taxon>
        <taxon>Bacillati</taxon>
        <taxon>Actinomycetota</taxon>
        <taxon>Actinomycetes</taxon>
        <taxon>Micromonosporales</taxon>
        <taxon>Micromonosporaceae</taxon>
        <taxon>Micromonospora</taxon>
    </lineage>
</organism>
<proteinExistence type="predicted"/>